<dbReference type="PANTHER" id="PTHR43303">
    <property type="entry name" value="NADPH DEHYDROGENASE C23G7.10C-RELATED"/>
    <property type="match status" value="1"/>
</dbReference>
<keyword evidence="3" id="KW-0288">FMN</keyword>
<dbReference type="GO" id="GO:0010181">
    <property type="term" value="F:FMN binding"/>
    <property type="evidence" value="ECO:0007669"/>
    <property type="project" value="InterPro"/>
</dbReference>
<gene>
    <name evidence="7" type="ORF">DesU5LDRAFT_2774</name>
</gene>
<reference evidence="7" key="1">
    <citation type="submission" date="2011-11" db="EMBL/GenBank/DDBJ databases">
        <title>Improved High-Quality Draft sequence of Desulfovibrio sp. U5L.</title>
        <authorList>
            <consortium name="US DOE Joint Genome Institute"/>
            <person name="Lucas S."/>
            <person name="Han J."/>
            <person name="Lapidus A."/>
            <person name="Cheng J.-F."/>
            <person name="Goodwin L."/>
            <person name="Pitluck S."/>
            <person name="Peters L."/>
            <person name="Ovchinnikova G."/>
            <person name="Held B."/>
            <person name="Detter J.C."/>
            <person name="Han C."/>
            <person name="Tapia R."/>
            <person name="Land M."/>
            <person name="Hauser L."/>
            <person name="Kyrpides N."/>
            <person name="Ivanova N."/>
            <person name="Pagani I."/>
            <person name="Gabster J."/>
            <person name="Walker C."/>
            <person name="Stolyar S."/>
            <person name="Stahl D."/>
            <person name="Arkin A."/>
            <person name="Dehal P."/>
            <person name="Hazen T."/>
            <person name="Woyke T."/>
        </authorList>
    </citation>
    <scope>NUCLEOTIDE SEQUENCE [LARGE SCALE GENOMIC DNA]</scope>
    <source>
        <strain evidence="7">U5L</strain>
    </source>
</reference>
<dbReference type="OrthoDB" id="9784632at2"/>
<accession>I2Q3R3</accession>
<evidence type="ECO:0000259" key="6">
    <source>
        <dbReference type="Pfam" id="PF00724"/>
    </source>
</evidence>
<evidence type="ECO:0000313" key="7">
    <source>
        <dbReference type="EMBL" id="EIG54419.1"/>
    </source>
</evidence>
<evidence type="ECO:0000256" key="4">
    <source>
        <dbReference type="ARBA" id="ARBA00022857"/>
    </source>
</evidence>
<name>I2Q3R3_9BACT</name>
<protein>
    <submittedName>
        <fullName evidence="7">NADH:flavin oxidoreductase</fullName>
    </submittedName>
</protein>
<evidence type="ECO:0000256" key="1">
    <source>
        <dbReference type="ARBA" id="ARBA00001917"/>
    </source>
</evidence>
<evidence type="ECO:0000256" key="5">
    <source>
        <dbReference type="ARBA" id="ARBA00023002"/>
    </source>
</evidence>
<evidence type="ECO:0000256" key="3">
    <source>
        <dbReference type="ARBA" id="ARBA00022643"/>
    </source>
</evidence>
<comment type="cofactor">
    <cofactor evidence="1">
        <name>FMN</name>
        <dbReference type="ChEBI" id="CHEBI:58210"/>
    </cofactor>
</comment>
<keyword evidence="2" id="KW-0285">Flavoprotein</keyword>
<keyword evidence="5" id="KW-0560">Oxidoreductase</keyword>
<dbReference type="InterPro" id="IPR001155">
    <property type="entry name" value="OxRdtase_FMN_N"/>
</dbReference>
<dbReference type="InterPro" id="IPR013785">
    <property type="entry name" value="Aldolase_TIM"/>
</dbReference>
<keyword evidence="4" id="KW-0521">NADP</keyword>
<dbReference type="eggNOG" id="COG1902">
    <property type="taxonomic scope" value="Bacteria"/>
</dbReference>
<evidence type="ECO:0000256" key="2">
    <source>
        <dbReference type="ARBA" id="ARBA00022630"/>
    </source>
</evidence>
<dbReference type="AlphaFoldDB" id="I2Q3R3"/>
<dbReference type="HOGENOM" id="CLU_012153_2_0_7"/>
<dbReference type="PANTHER" id="PTHR43303:SF4">
    <property type="entry name" value="NADPH DEHYDROGENASE C23G7.10C-RELATED"/>
    <property type="match status" value="1"/>
</dbReference>
<organism evidence="7">
    <name type="scientific">Desulfovibrio sp. U5L</name>
    <dbReference type="NCBI Taxonomy" id="596152"/>
    <lineage>
        <taxon>Bacteria</taxon>
        <taxon>Pseudomonadati</taxon>
        <taxon>Thermodesulfobacteriota</taxon>
        <taxon>Desulfovibrionia</taxon>
        <taxon>Desulfovibrionales</taxon>
        <taxon>Desulfovibrionaceae</taxon>
        <taxon>Desulfovibrio</taxon>
    </lineage>
</organism>
<feature type="domain" description="NADH:flavin oxidoreductase/NADH oxidase N-terminal" evidence="6">
    <location>
        <begin position="4"/>
        <end position="338"/>
    </location>
</feature>
<dbReference type="SUPFAM" id="SSF51395">
    <property type="entry name" value="FMN-linked oxidoreductases"/>
    <property type="match status" value="1"/>
</dbReference>
<dbReference type="Pfam" id="PF00724">
    <property type="entry name" value="Oxidored_FMN"/>
    <property type="match status" value="1"/>
</dbReference>
<dbReference type="InterPro" id="IPR044152">
    <property type="entry name" value="YqjM-like"/>
</dbReference>
<dbReference type="GO" id="GO:0050661">
    <property type="term" value="F:NADP binding"/>
    <property type="evidence" value="ECO:0007669"/>
    <property type="project" value="InterPro"/>
</dbReference>
<sequence>MSVLFTPFTLGPRTLKNRIVVAPMCQYSSPDGHAGHWHVMHLGHLAISGAGLLIIEATAVEAKGRISPDDLGLWSDAHKDSLERVLRSVRAYASIPISIQLAHAGRKASVSKPWEGDVQLTPAQGGWVPDAPSPIPYAPGEATPHELDHAGLDRLEASFAAAAKRADALELAGVELHSAHGYLLHQFLSPLSNHRTDEYGGSLENRLRFPLRVFKAVRAALPKNRILGLRLSATDWVAGGWDIEDSIAYAAKLKTLGCDYIHVSSAGLSPEQRIPVRPGFQVPFAERIRREAGIPTVAVGLITEPMQAETIVATGKADMVALARGMLYDPRWPWHAAAALGAQVDAPSQYLRCQPHDKPDLFRKPGA</sequence>
<dbReference type="CDD" id="cd02932">
    <property type="entry name" value="OYE_YqiM_FMN"/>
    <property type="match status" value="1"/>
</dbReference>
<dbReference type="Gene3D" id="3.20.20.70">
    <property type="entry name" value="Aldolase class I"/>
    <property type="match status" value="1"/>
</dbReference>
<dbReference type="STRING" id="596152.DesU5LDRAFT_2774"/>
<proteinExistence type="predicted"/>
<dbReference type="EMBL" id="JH600068">
    <property type="protein sequence ID" value="EIG54419.1"/>
    <property type="molecule type" value="Genomic_DNA"/>
</dbReference>
<dbReference type="GO" id="GO:0003959">
    <property type="term" value="F:NADPH dehydrogenase activity"/>
    <property type="evidence" value="ECO:0007669"/>
    <property type="project" value="InterPro"/>
</dbReference>